<comment type="caution">
    <text evidence="1">The sequence shown here is derived from an EMBL/GenBank/DDBJ whole genome shotgun (WGS) entry which is preliminary data.</text>
</comment>
<accession>A0A8X6PLG6</accession>
<organism evidence="1 2">
    <name type="scientific">Nephila pilipes</name>
    <name type="common">Giant wood spider</name>
    <name type="synonym">Nephila maculata</name>
    <dbReference type="NCBI Taxonomy" id="299642"/>
    <lineage>
        <taxon>Eukaryota</taxon>
        <taxon>Metazoa</taxon>
        <taxon>Ecdysozoa</taxon>
        <taxon>Arthropoda</taxon>
        <taxon>Chelicerata</taxon>
        <taxon>Arachnida</taxon>
        <taxon>Araneae</taxon>
        <taxon>Araneomorphae</taxon>
        <taxon>Entelegynae</taxon>
        <taxon>Araneoidea</taxon>
        <taxon>Nephilidae</taxon>
        <taxon>Nephila</taxon>
    </lineage>
</organism>
<dbReference type="EMBL" id="BMAW01071313">
    <property type="protein sequence ID" value="GFT77480.1"/>
    <property type="molecule type" value="Genomic_DNA"/>
</dbReference>
<sequence length="114" mass="12467">MLIYKGEVKKEVKQVDVFRLTYLMKYAAGGPAPSEPCDVSRVPGFSGGDRWLSWRPALSSLGFPISFSPVPISGCTLDHPPGGSRDDVTCEGRHSGLAGKYYSKSSRRERFGEP</sequence>
<dbReference type="AlphaFoldDB" id="A0A8X6PLG6"/>
<dbReference type="Proteomes" id="UP000887013">
    <property type="component" value="Unassembled WGS sequence"/>
</dbReference>
<evidence type="ECO:0000313" key="1">
    <source>
        <dbReference type="EMBL" id="GFT77480.1"/>
    </source>
</evidence>
<reference evidence="1" key="1">
    <citation type="submission" date="2020-08" db="EMBL/GenBank/DDBJ databases">
        <title>Multicomponent nature underlies the extraordinary mechanical properties of spider dragline silk.</title>
        <authorList>
            <person name="Kono N."/>
            <person name="Nakamura H."/>
            <person name="Mori M."/>
            <person name="Yoshida Y."/>
            <person name="Ohtoshi R."/>
            <person name="Malay A.D."/>
            <person name="Moran D.A.P."/>
            <person name="Tomita M."/>
            <person name="Numata K."/>
            <person name="Arakawa K."/>
        </authorList>
    </citation>
    <scope>NUCLEOTIDE SEQUENCE</scope>
</reference>
<proteinExistence type="predicted"/>
<name>A0A8X6PLG6_NEPPI</name>
<gene>
    <name evidence="1" type="ORF">NPIL_19631</name>
</gene>
<keyword evidence="2" id="KW-1185">Reference proteome</keyword>
<evidence type="ECO:0000313" key="2">
    <source>
        <dbReference type="Proteomes" id="UP000887013"/>
    </source>
</evidence>
<protein>
    <submittedName>
        <fullName evidence="1">Uncharacterized protein</fullName>
    </submittedName>
</protein>